<dbReference type="InterPro" id="IPR025349">
    <property type="entry name" value="DUF4253"/>
</dbReference>
<feature type="domain" description="DUF4253" evidence="1">
    <location>
        <begin position="182"/>
        <end position="268"/>
    </location>
</feature>
<evidence type="ECO:0000313" key="2">
    <source>
        <dbReference type="EMBL" id="GAA4341247.1"/>
    </source>
</evidence>
<proteinExistence type="predicted"/>
<accession>A0ABP8HMA8</accession>
<dbReference type="Pfam" id="PF14062">
    <property type="entry name" value="DUF4253"/>
    <property type="match status" value="1"/>
</dbReference>
<sequence>MRGDSMDMLPAELGVCADQMRTARTPRGGVLLGFRCEPGACLDVWRRARERYETTGLWPVITHTSPTEWEWADVPGDSHDEKLSQSIIGRLTELLAKELLTEAEWFKPSQGDPSPVHDLEDLARRLTDVIPAAGTRAPRSAESLLATFFVEPPEWICLVPTEDPPGLPELLDAPDTPNHTPFPGREALSYRDHANVLREWHDRYGAEICYLDTHEVLLSVEHPPAAPSEAARVAIEHYAYCPDLDQVIGGLPEVALQVPTRTWFFWWD</sequence>
<comment type="caution">
    <text evidence="2">The sequence shown here is derived from an EMBL/GenBank/DDBJ whole genome shotgun (WGS) entry which is preliminary data.</text>
</comment>
<organism evidence="2 3">
    <name type="scientific">Streptomyces venetus</name>
    <dbReference type="NCBI Taxonomy" id="1701086"/>
    <lineage>
        <taxon>Bacteria</taxon>
        <taxon>Bacillati</taxon>
        <taxon>Actinomycetota</taxon>
        <taxon>Actinomycetes</taxon>
        <taxon>Kitasatosporales</taxon>
        <taxon>Streptomycetaceae</taxon>
        <taxon>Streptomyces</taxon>
    </lineage>
</organism>
<evidence type="ECO:0000313" key="3">
    <source>
        <dbReference type="Proteomes" id="UP001501115"/>
    </source>
</evidence>
<gene>
    <name evidence="2" type="ORF">GCM10023086_77430</name>
</gene>
<evidence type="ECO:0000259" key="1">
    <source>
        <dbReference type="Pfam" id="PF14062"/>
    </source>
</evidence>
<dbReference type="Proteomes" id="UP001501115">
    <property type="component" value="Unassembled WGS sequence"/>
</dbReference>
<reference evidence="3" key="1">
    <citation type="journal article" date="2019" name="Int. J. Syst. Evol. Microbiol.">
        <title>The Global Catalogue of Microorganisms (GCM) 10K type strain sequencing project: providing services to taxonomists for standard genome sequencing and annotation.</title>
        <authorList>
            <consortium name="The Broad Institute Genomics Platform"/>
            <consortium name="The Broad Institute Genome Sequencing Center for Infectious Disease"/>
            <person name="Wu L."/>
            <person name="Ma J."/>
        </authorList>
    </citation>
    <scope>NUCLEOTIDE SEQUENCE [LARGE SCALE GENOMIC DNA]</scope>
    <source>
        <strain evidence="3">JCM 31290</strain>
    </source>
</reference>
<keyword evidence="3" id="KW-1185">Reference proteome</keyword>
<name>A0ABP8HMA8_9ACTN</name>
<dbReference type="EMBL" id="BAABET010000025">
    <property type="protein sequence ID" value="GAA4341247.1"/>
    <property type="molecule type" value="Genomic_DNA"/>
</dbReference>
<protein>
    <recommendedName>
        <fullName evidence="1">DUF4253 domain-containing protein</fullName>
    </recommendedName>
</protein>